<keyword evidence="2" id="KW-0347">Helicase</keyword>
<evidence type="ECO:0000313" key="3">
    <source>
        <dbReference type="Proteomes" id="UP000034182"/>
    </source>
</evidence>
<feature type="region of interest" description="Disordered" evidence="1">
    <location>
        <begin position="1"/>
        <end position="61"/>
    </location>
</feature>
<accession>A0A0G2GZ10</accession>
<dbReference type="GO" id="GO:0004386">
    <property type="term" value="F:helicase activity"/>
    <property type="evidence" value="ECO:0007669"/>
    <property type="project" value="UniProtKB-KW"/>
</dbReference>
<feature type="compositionally biased region" description="Low complexity" evidence="1">
    <location>
        <begin position="43"/>
        <end position="61"/>
    </location>
</feature>
<dbReference type="AlphaFoldDB" id="A0A0G2GZ10"/>
<proteinExistence type="predicted"/>
<dbReference type="EMBL" id="LAQI01000010">
    <property type="protein sequence ID" value="KKY28353.1"/>
    <property type="molecule type" value="Genomic_DNA"/>
</dbReference>
<reference evidence="2 3" key="1">
    <citation type="submission" date="2015-03" db="EMBL/GenBank/DDBJ databases">
        <authorList>
            <person name="Morales-Cruz A."/>
            <person name="Amrine K.C."/>
            <person name="Cantu D."/>
        </authorList>
    </citation>
    <scope>NUCLEOTIDE SEQUENCE [LARGE SCALE GENOMIC DNA]</scope>
    <source>
        <strain evidence="2">DS831</strain>
    </source>
</reference>
<comment type="caution">
    <text evidence="2">The sequence shown here is derived from an EMBL/GenBank/DDBJ whole genome shotgun (WGS) entry which is preliminary data.</text>
</comment>
<dbReference type="Proteomes" id="UP000034182">
    <property type="component" value="Unassembled WGS sequence"/>
</dbReference>
<protein>
    <submittedName>
        <fullName evidence="2">Putative atp dependent rna helicase</fullName>
    </submittedName>
</protein>
<keyword evidence="2" id="KW-0378">Hydrolase</keyword>
<reference evidence="2 3" key="2">
    <citation type="submission" date="2015-05" db="EMBL/GenBank/DDBJ databases">
        <title>Distinctive expansion of gene families associated with plant cell wall degradation and secondary metabolism in the genomes of grapevine trunk pathogens.</title>
        <authorList>
            <person name="Lawrence D.P."/>
            <person name="Travadon R."/>
            <person name="Rolshausen P.E."/>
            <person name="Baumgartner K."/>
        </authorList>
    </citation>
    <scope>NUCLEOTIDE SEQUENCE [LARGE SCALE GENOMIC DNA]</scope>
    <source>
        <strain evidence="2">DS831</strain>
    </source>
</reference>
<keyword evidence="2" id="KW-0067">ATP-binding</keyword>
<sequence>MAPKKKKKAAANPARAVATTSIASKPKPDKKLDSADVSETGSAATPQTPATPADAAPSPAGIAPAARELHQLSPEELELQLERNELQLLVEKHAPKVRKESSRHISRIQTDRRVLRAQAQYLPTREWLPQELTAQILDLIKDEINGDFSAPEHKYSIRSLSEEDAVLRLWTLNQTLVDMGFSKERV</sequence>
<organism evidence="2 3">
    <name type="scientific">Diplodia seriata</name>
    <dbReference type="NCBI Taxonomy" id="420778"/>
    <lineage>
        <taxon>Eukaryota</taxon>
        <taxon>Fungi</taxon>
        <taxon>Dikarya</taxon>
        <taxon>Ascomycota</taxon>
        <taxon>Pezizomycotina</taxon>
        <taxon>Dothideomycetes</taxon>
        <taxon>Dothideomycetes incertae sedis</taxon>
        <taxon>Botryosphaeriales</taxon>
        <taxon>Botryosphaeriaceae</taxon>
        <taxon>Diplodia</taxon>
    </lineage>
</organism>
<name>A0A0G2GZ10_9PEZI</name>
<evidence type="ECO:0000313" key="2">
    <source>
        <dbReference type="EMBL" id="KKY28353.1"/>
    </source>
</evidence>
<evidence type="ECO:0000256" key="1">
    <source>
        <dbReference type="SAM" id="MobiDB-lite"/>
    </source>
</evidence>
<keyword evidence="2" id="KW-0547">Nucleotide-binding</keyword>
<gene>
    <name evidence="2" type="ORF">UCDDS831_g00323</name>
</gene>